<proteinExistence type="predicted"/>
<dbReference type="EMBL" id="QUMQ01000001">
    <property type="protein sequence ID" value="REF94255.1"/>
    <property type="molecule type" value="Genomic_DNA"/>
</dbReference>
<evidence type="ECO:0000313" key="3">
    <source>
        <dbReference type="Proteomes" id="UP000256913"/>
    </source>
</evidence>
<sequence length="55" mass="5807">MPAANDNSAEQPGNRAARRAAKAGKQPGRELGRSSTKGGRSKPAAQPKNYAFRRA</sequence>
<comment type="caution">
    <text evidence="2">The sequence shown here is derived from an EMBL/GenBank/DDBJ whole genome shotgun (WGS) entry which is preliminary data.</text>
</comment>
<accession>A0A3D9ZAE1</accession>
<gene>
    <name evidence="2" type="ORF">DFJ67_0171</name>
</gene>
<evidence type="ECO:0000256" key="1">
    <source>
        <dbReference type="SAM" id="MobiDB-lite"/>
    </source>
</evidence>
<organism evidence="2 3">
    <name type="scientific">Asanoa ferruginea</name>
    <dbReference type="NCBI Taxonomy" id="53367"/>
    <lineage>
        <taxon>Bacteria</taxon>
        <taxon>Bacillati</taxon>
        <taxon>Actinomycetota</taxon>
        <taxon>Actinomycetes</taxon>
        <taxon>Micromonosporales</taxon>
        <taxon>Micromonosporaceae</taxon>
        <taxon>Asanoa</taxon>
    </lineage>
</organism>
<protein>
    <submittedName>
        <fullName evidence="2">Uncharacterized protein</fullName>
    </submittedName>
</protein>
<name>A0A3D9ZAE1_9ACTN</name>
<feature type="compositionally biased region" description="Polar residues" evidence="1">
    <location>
        <begin position="1"/>
        <end position="11"/>
    </location>
</feature>
<keyword evidence="3" id="KW-1185">Reference proteome</keyword>
<feature type="region of interest" description="Disordered" evidence="1">
    <location>
        <begin position="1"/>
        <end position="55"/>
    </location>
</feature>
<evidence type="ECO:0000313" key="2">
    <source>
        <dbReference type="EMBL" id="REF94255.1"/>
    </source>
</evidence>
<reference evidence="2 3" key="1">
    <citation type="submission" date="2018-08" db="EMBL/GenBank/DDBJ databases">
        <title>Sequencing the genomes of 1000 actinobacteria strains.</title>
        <authorList>
            <person name="Klenk H.-P."/>
        </authorList>
    </citation>
    <scope>NUCLEOTIDE SEQUENCE [LARGE SCALE GENOMIC DNA]</scope>
    <source>
        <strain evidence="2 3">DSM 44099</strain>
    </source>
</reference>
<dbReference type="AlphaFoldDB" id="A0A3D9ZAE1"/>
<dbReference type="RefSeq" id="WP_170215709.1">
    <property type="nucleotide sequence ID" value="NZ_BONB01000027.1"/>
</dbReference>
<dbReference type="Proteomes" id="UP000256913">
    <property type="component" value="Unassembled WGS sequence"/>
</dbReference>